<dbReference type="Proteomes" id="UP001054945">
    <property type="component" value="Unassembled WGS sequence"/>
</dbReference>
<comment type="caution">
    <text evidence="1">The sequence shown here is derived from an EMBL/GenBank/DDBJ whole genome shotgun (WGS) entry which is preliminary data.</text>
</comment>
<accession>A0AAV4MCM9</accession>
<organism evidence="1 2">
    <name type="scientific">Caerostris extrusa</name>
    <name type="common">Bark spider</name>
    <name type="synonym">Caerostris bankana</name>
    <dbReference type="NCBI Taxonomy" id="172846"/>
    <lineage>
        <taxon>Eukaryota</taxon>
        <taxon>Metazoa</taxon>
        <taxon>Ecdysozoa</taxon>
        <taxon>Arthropoda</taxon>
        <taxon>Chelicerata</taxon>
        <taxon>Arachnida</taxon>
        <taxon>Araneae</taxon>
        <taxon>Araneomorphae</taxon>
        <taxon>Entelegynae</taxon>
        <taxon>Araneoidea</taxon>
        <taxon>Araneidae</taxon>
        <taxon>Caerostris</taxon>
    </lineage>
</organism>
<evidence type="ECO:0000313" key="1">
    <source>
        <dbReference type="EMBL" id="GIX70164.1"/>
    </source>
</evidence>
<evidence type="ECO:0000313" key="2">
    <source>
        <dbReference type="Proteomes" id="UP001054945"/>
    </source>
</evidence>
<proteinExistence type="predicted"/>
<gene>
    <name evidence="1" type="ORF">CEXT_772521</name>
</gene>
<dbReference type="AlphaFoldDB" id="A0AAV4MCM9"/>
<protein>
    <submittedName>
        <fullName evidence="1">Uncharacterized protein</fullName>
    </submittedName>
</protein>
<reference evidence="1 2" key="1">
    <citation type="submission" date="2021-06" db="EMBL/GenBank/DDBJ databases">
        <title>Caerostris extrusa draft genome.</title>
        <authorList>
            <person name="Kono N."/>
            <person name="Arakawa K."/>
        </authorList>
    </citation>
    <scope>NUCLEOTIDE SEQUENCE [LARGE SCALE GENOMIC DNA]</scope>
</reference>
<keyword evidence="2" id="KW-1185">Reference proteome</keyword>
<dbReference type="EMBL" id="BPLR01019654">
    <property type="protein sequence ID" value="GIX70164.1"/>
    <property type="molecule type" value="Genomic_DNA"/>
</dbReference>
<name>A0AAV4MCM9_CAEEX</name>
<sequence>MRLRHKLMSERFLTCSTENVTGGGKWAASSIFGSECDSSVFVFRGLQLPSCREVVVEESGSSEGCYARYGSLSYLDRDDVSLRDSGASTVFF</sequence>